<keyword evidence="2" id="KW-1185">Reference proteome</keyword>
<evidence type="ECO:0000313" key="2">
    <source>
        <dbReference type="Proteomes" id="UP001058974"/>
    </source>
</evidence>
<sequence>MVRDFAAATTNTQPAFGNSTLVFAFGSASANNDQMSMEDTMAEDTVQATQPATPVFGQQPAQAQSNFVFGAPTPTGTSPFQFGGQHNIAPQNPSPFQASGSLEFNAGGSFSLGTGGIDKSGRKHIKIKHRQPYTQALKFYRQHSIAKPTTQFQFSKAVAIPQLRTPTLSYLDSGKASSQ</sequence>
<dbReference type="AlphaFoldDB" id="A0A9D4XFU6"/>
<organism evidence="1 2">
    <name type="scientific">Pisum sativum</name>
    <name type="common">Garden pea</name>
    <name type="synonym">Lathyrus oleraceus</name>
    <dbReference type="NCBI Taxonomy" id="3888"/>
    <lineage>
        <taxon>Eukaryota</taxon>
        <taxon>Viridiplantae</taxon>
        <taxon>Streptophyta</taxon>
        <taxon>Embryophyta</taxon>
        <taxon>Tracheophyta</taxon>
        <taxon>Spermatophyta</taxon>
        <taxon>Magnoliopsida</taxon>
        <taxon>eudicotyledons</taxon>
        <taxon>Gunneridae</taxon>
        <taxon>Pentapetalae</taxon>
        <taxon>rosids</taxon>
        <taxon>fabids</taxon>
        <taxon>Fabales</taxon>
        <taxon>Fabaceae</taxon>
        <taxon>Papilionoideae</taxon>
        <taxon>50 kb inversion clade</taxon>
        <taxon>NPAAA clade</taxon>
        <taxon>Hologalegina</taxon>
        <taxon>IRL clade</taxon>
        <taxon>Fabeae</taxon>
        <taxon>Lathyrus</taxon>
    </lineage>
</organism>
<gene>
    <name evidence="1" type="ORF">KIW84_042551</name>
</gene>
<accession>A0A9D4XFU6</accession>
<dbReference type="Gramene" id="Psat04G0255100-T1">
    <property type="protein sequence ID" value="KAI5417961.1"/>
    <property type="gene ID" value="KIW84_042551"/>
</dbReference>
<protein>
    <submittedName>
        <fullName evidence="1">Uncharacterized protein</fullName>
    </submittedName>
</protein>
<comment type="caution">
    <text evidence="1">The sequence shown here is derived from an EMBL/GenBank/DDBJ whole genome shotgun (WGS) entry which is preliminary data.</text>
</comment>
<dbReference type="EMBL" id="JAMSHJ010000004">
    <property type="protein sequence ID" value="KAI5417961.1"/>
    <property type="molecule type" value="Genomic_DNA"/>
</dbReference>
<reference evidence="1 2" key="1">
    <citation type="journal article" date="2022" name="Nat. Genet.">
        <title>Improved pea reference genome and pan-genome highlight genomic features and evolutionary characteristics.</title>
        <authorList>
            <person name="Yang T."/>
            <person name="Liu R."/>
            <person name="Luo Y."/>
            <person name="Hu S."/>
            <person name="Wang D."/>
            <person name="Wang C."/>
            <person name="Pandey M.K."/>
            <person name="Ge S."/>
            <person name="Xu Q."/>
            <person name="Li N."/>
            <person name="Li G."/>
            <person name="Huang Y."/>
            <person name="Saxena R.K."/>
            <person name="Ji Y."/>
            <person name="Li M."/>
            <person name="Yan X."/>
            <person name="He Y."/>
            <person name="Liu Y."/>
            <person name="Wang X."/>
            <person name="Xiang C."/>
            <person name="Varshney R.K."/>
            <person name="Ding H."/>
            <person name="Gao S."/>
            <person name="Zong X."/>
        </authorList>
    </citation>
    <scope>NUCLEOTIDE SEQUENCE [LARGE SCALE GENOMIC DNA]</scope>
    <source>
        <strain evidence="1 2">cv. Zhongwan 6</strain>
    </source>
</reference>
<dbReference type="Proteomes" id="UP001058974">
    <property type="component" value="Chromosome 4"/>
</dbReference>
<proteinExistence type="predicted"/>
<evidence type="ECO:0000313" key="1">
    <source>
        <dbReference type="EMBL" id="KAI5417961.1"/>
    </source>
</evidence>
<name>A0A9D4XFU6_PEA</name>